<evidence type="ECO:0000313" key="1">
    <source>
        <dbReference type="EMBL" id="CAJ1972090.1"/>
    </source>
</evidence>
<keyword evidence="2" id="KW-1185">Reference proteome</keyword>
<dbReference type="AlphaFoldDB" id="A0AA86T0V5"/>
<organism evidence="1 2">
    <name type="scientific">Sphenostylis stenocarpa</name>
    <dbReference type="NCBI Taxonomy" id="92480"/>
    <lineage>
        <taxon>Eukaryota</taxon>
        <taxon>Viridiplantae</taxon>
        <taxon>Streptophyta</taxon>
        <taxon>Embryophyta</taxon>
        <taxon>Tracheophyta</taxon>
        <taxon>Spermatophyta</taxon>
        <taxon>Magnoliopsida</taxon>
        <taxon>eudicotyledons</taxon>
        <taxon>Gunneridae</taxon>
        <taxon>Pentapetalae</taxon>
        <taxon>rosids</taxon>
        <taxon>fabids</taxon>
        <taxon>Fabales</taxon>
        <taxon>Fabaceae</taxon>
        <taxon>Papilionoideae</taxon>
        <taxon>50 kb inversion clade</taxon>
        <taxon>NPAAA clade</taxon>
        <taxon>indigoferoid/millettioid clade</taxon>
        <taxon>Phaseoleae</taxon>
        <taxon>Sphenostylis</taxon>
    </lineage>
</organism>
<proteinExistence type="predicted"/>
<protein>
    <submittedName>
        <fullName evidence="1">Uncharacterized protein</fullName>
    </submittedName>
</protein>
<reference evidence="1" key="1">
    <citation type="submission" date="2023-10" db="EMBL/GenBank/DDBJ databases">
        <authorList>
            <person name="Domelevo Entfellner J.-B."/>
        </authorList>
    </citation>
    <scope>NUCLEOTIDE SEQUENCE</scope>
</reference>
<evidence type="ECO:0000313" key="2">
    <source>
        <dbReference type="Proteomes" id="UP001189624"/>
    </source>
</evidence>
<gene>
    <name evidence="1" type="ORF">AYBTSS11_LOCUS24104</name>
</gene>
<dbReference type="Proteomes" id="UP001189624">
    <property type="component" value="Chromosome 8"/>
</dbReference>
<accession>A0AA86T0V5</accession>
<dbReference type="EMBL" id="OY731405">
    <property type="protein sequence ID" value="CAJ1972090.1"/>
    <property type="molecule type" value="Genomic_DNA"/>
</dbReference>
<sequence>MLALLYETAPWQANSMKKVLLIVRARMAELNLRWQLQAMRFGIRIRLTILDGLTRSSTFVGAAQVMG</sequence>
<dbReference type="Gramene" id="rna-AYBTSS11_LOCUS24104">
    <property type="protein sequence ID" value="CAJ1972090.1"/>
    <property type="gene ID" value="gene-AYBTSS11_LOCUS24104"/>
</dbReference>
<name>A0AA86T0V5_9FABA</name>